<dbReference type="OrthoDB" id="10369092at2759"/>
<keyword evidence="1" id="KW-0812">Transmembrane</keyword>
<dbReference type="InParanoid" id="D8LSN7"/>
<evidence type="ECO:0000256" key="1">
    <source>
        <dbReference type="SAM" id="Phobius"/>
    </source>
</evidence>
<feature type="transmembrane region" description="Helical" evidence="1">
    <location>
        <begin position="70"/>
        <end position="92"/>
    </location>
</feature>
<sequence length="199" mass="21235">MACNFSLATAMGGSRSLPELYVLQTNYAVFLPVLMFGIPIIVDFWVQSLPMHLLPNHSFLAKAKVLADKFNVFQALSMGLLVSISVVGSFSFSGAKWPFQAVDTIIVLGAVTTVGLTGVLAHQIIGCIDDARAKSSSQSAKVFYDKTKAGILKQIAGYFVLAGANASSAIAFTYTATGRATAIIPFSIYVRVSHTQKFA</sequence>
<dbReference type="EMBL" id="FN648992">
    <property type="protein sequence ID" value="CBN75237.1"/>
    <property type="molecule type" value="Genomic_DNA"/>
</dbReference>
<gene>
    <name evidence="2" type="ORF">Esi_0076_0005</name>
</gene>
<keyword evidence="1" id="KW-1133">Transmembrane helix</keyword>
<protein>
    <submittedName>
        <fullName evidence="2">Uncharacterized protein</fullName>
    </submittedName>
</protein>
<dbReference type="EMBL" id="FN649735">
    <property type="protein sequence ID" value="CBN75237.1"/>
    <property type="molecule type" value="Genomic_DNA"/>
</dbReference>
<dbReference type="Proteomes" id="UP000002630">
    <property type="component" value="Linkage Group LG10"/>
</dbReference>
<keyword evidence="3" id="KW-1185">Reference proteome</keyword>
<name>D8LSN7_ECTSI</name>
<evidence type="ECO:0000313" key="3">
    <source>
        <dbReference type="Proteomes" id="UP000002630"/>
    </source>
</evidence>
<evidence type="ECO:0000313" key="2">
    <source>
        <dbReference type="EMBL" id="CBN75237.1"/>
    </source>
</evidence>
<dbReference type="AlphaFoldDB" id="D8LSN7"/>
<feature type="transmembrane region" description="Helical" evidence="1">
    <location>
        <begin position="104"/>
        <end position="125"/>
    </location>
</feature>
<accession>D8LSN7</accession>
<feature type="transmembrane region" description="Helical" evidence="1">
    <location>
        <begin position="27"/>
        <end position="49"/>
    </location>
</feature>
<organism evidence="2 3">
    <name type="scientific">Ectocarpus siliculosus</name>
    <name type="common">Brown alga</name>
    <name type="synonym">Conferva siliculosa</name>
    <dbReference type="NCBI Taxonomy" id="2880"/>
    <lineage>
        <taxon>Eukaryota</taxon>
        <taxon>Sar</taxon>
        <taxon>Stramenopiles</taxon>
        <taxon>Ochrophyta</taxon>
        <taxon>PX clade</taxon>
        <taxon>Phaeophyceae</taxon>
        <taxon>Ectocarpales</taxon>
        <taxon>Ectocarpaceae</taxon>
        <taxon>Ectocarpus</taxon>
    </lineage>
</organism>
<proteinExistence type="predicted"/>
<keyword evidence="1" id="KW-0472">Membrane</keyword>
<reference evidence="2 3" key="1">
    <citation type="journal article" date="2010" name="Nature">
        <title>The Ectocarpus genome and the independent evolution of multicellularity in brown algae.</title>
        <authorList>
            <person name="Cock J.M."/>
            <person name="Sterck L."/>
            <person name="Rouze P."/>
            <person name="Scornet D."/>
            <person name="Allen A.E."/>
            <person name="Amoutzias G."/>
            <person name="Anthouard V."/>
            <person name="Artiguenave F."/>
            <person name="Aury J.M."/>
            <person name="Badger J.H."/>
            <person name="Beszteri B."/>
            <person name="Billiau K."/>
            <person name="Bonnet E."/>
            <person name="Bothwell J.H."/>
            <person name="Bowler C."/>
            <person name="Boyen C."/>
            <person name="Brownlee C."/>
            <person name="Carrano C.J."/>
            <person name="Charrier B."/>
            <person name="Cho G.Y."/>
            <person name="Coelho S.M."/>
            <person name="Collen J."/>
            <person name="Corre E."/>
            <person name="Da Silva C."/>
            <person name="Delage L."/>
            <person name="Delaroque N."/>
            <person name="Dittami S.M."/>
            <person name="Doulbeau S."/>
            <person name="Elias M."/>
            <person name="Farnham G."/>
            <person name="Gachon C.M."/>
            <person name="Gschloessl B."/>
            <person name="Heesch S."/>
            <person name="Jabbari K."/>
            <person name="Jubin C."/>
            <person name="Kawai H."/>
            <person name="Kimura K."/>
            <person name="Kloareg B."/>
            <person name="Kupper F.C."/>
            <person name="Lang D."/>
            <person name="Le Bail A."/>
            <person name="Leblanc C."/>
            <person name="Lerouge P."/>
            <person name="Lohr M."/>
            <person name="Lopez P.J."/>
            <person name="Martens C."/>
            <person name="Maumus F."/>
            <person name="Michel G."/>
            <person name="Miranda-Saavedra D."/>
            <person name="Morales J."/>
            <person name="Moreau H."/>
            <person name="Motomura T."/>
            <person name="Nagasato C."/>
            <person name="Napoli C.A."/>
            <person name="Nelson D.R."/>
            <person name="Nyvall-Collen P."/>
            <person name="Peters A.F."/>
            <person name="Pommier C."/>
            <person name="Potin P."/>
            <person name="Poulain J."/>
            <person name="Quesneville H."/>
            <person name="Read B."/>
            <person name="Rensing S.A."/>
            <person name="Ritter A."/>
            <person name="Rousvoal S."/>
            <person name="Samanta M."/>
            <person name="Samson G."/>
            <person name="Schroeder D.C."/>
            <person name="Segurens B."/>
            <person name="Strittmatter M."/>
            <person name="Tonon T."/>
            <person name="Tregear J.W."/>
            <person name="Valentin K."/>
            <person name="von Dassow P."/>
            <person name="Yamagishi T."/>
            <person name="Van de Peer Y."/>
            <person name="Wincker P."/>
        </authorList>
    </citation>
    <scope>NUCLEOTIDE SEQUENCE [LARGE SCALE GENOMIC DNA]</scope>
    <source>
        <strain evidence="3">Ec32 / CCAP1310/4</strain>
    </source>
</reference>